<dbReference type="Pfam" id="PF00702">
    <property type="entry name" value="Hydrolase"/>
    <property type="match status" value="1"/>
</dbReference>
<evidence type="ECO:0000259" key="12">
    <source>
        <dbReference type="PROSITE" id="PS50846"/>
    </source>
</evidence>
<evidence type="ECO:0000256" key="5">
    <source>
        <dbReference type="ARBA" id="ARBA00022723"/>
    </source>
</evidence>
<dbReference type="PROSITE" id="PS01047">
    <property type="entry name" value="HMA_1"/>
    <property type="match status" value="1"/>
</dbReference>
<dbReference type="Gene3D" id="3.40.50.1000">
    <property type="entry name" value="HAD superfamily/HAD-like"/>
    <property type="match status" value="1"/>
</dbReference>
<feature type="transmembrane region" description="Helical" evidence="11">
    <location>
        <begin position="217"/>
        <end position="235"/>
    </location>
</feature>
<feature type="transmembrane region" description="Helical" evidence="11">
    <location>
        <begin position="407"/>
        <end position="432"/>
    </location>
</feature>
<dbReference type="SFLD" id="SFLDF00027">
    <property type="entry name" value="p-type_atpase"/>
    <property type="match status" value="1"/>
</dbReference>
<dbReference type="NCBIfam" id="TIGR01511">
    <property type="entry name" value="ATPase-IB1_Cu"/>
    <property type="match status" value="1"/>
</dbReference>
<feature type="transmembrane region" description="Helical" evidence="11">
    <location>
        <begin position="185"/>
        <end position="205"/>
    </location>
</feature>
<dbReference type="InterPro" id="IPR027256">
    <property type="entry name" value="P-typ_ATPase_IB"/>
</dbReference>
<dbReference type="PRINTS" id="PR00943">
    <property type="entry name" value="CUATPASE"/>
</dbReference>
<dbReference type="Gene3D" id="2.70.150.10">
    <property type="entry name" value="Calcium-transporting ATPase, cytoplasmic transduction domain A"/>
    <property type="match status" value="1"/>
</dbReference>
<evidence type="ECO:0000256" key="1">
    <source>
        <dbReference type="ARBA" id="ARBA00004651"/>
    </source>
</evidence>
<dbReference type="InterPro" id="IPR001757">
    <property type="entry name" value="P_typ_ATPase"/>
</dbReference>
<dbReference type="InterPro" id="IPR044492">
    <property type="entry name" value="P_typ_ATPase_HD_dom"/>
</dbReference>
<keyword evidence="8" id="KW-1278">Translocase</keyword>
<keyword evidence="3 11" id="KW-1003">Cell membrane</keyword>
<evidence type="ECO:0000256" key="4">
    <source>
        <dbReference type="ARBA" id="ARBA00022692"/>
    </source>
</evidence>
<dbReference type="PANTHER" id="PTHR43520:SF8">
    <property type="entry name" value="P-TYPE CU(+) TRANSPORTER"/>
    <property type="match status" value="1"/>
</dbReference>
<dbReference type="InterPro" id="IPR036163">
    <property type="entry name" value="HMA_dom_sf"/>
</dbReference>
<feature type="transmembrane region" description="Helical" evidence="11">
    <location>
        <begin position="142"/>
        <end position="164"/>
    </location>
</feature>
<dbReference type="PROSITE" id="PS00154">
    <property type="entry name" value="ATPASE_E1_E2"/>
    <property type="match status" value="1"/>
</dbReference>
<dbReference type="Proteomes" id="UP000176815">
    <property type="component" value="Unassembled WGS sequence"/>
</dbReference>
<dbReference type="Pfam" id="PF00403">
    <property type="entry name" value="HMA"/>
    <property type="match status" value="1"/>
</dbReference>
<keyword evidence="10 11" id="KW-0472">Membrane</keyword>
<dbReference type="SUPFAM" id="SSF56784">
    <property type="entry name" value="HAD-like"/>
    <property type="match status" value="1"/>
</dbReference>
<dbReference type="InterPro" id="IPR023214">
    <property type="entry name" value="HAD_sf"/>
</dbReference>
<dbReference type="SUPFAM" id="SSF81653">
    <property type="entry name" value="Calcium ATPase, transduction domain A"/>
    <property type="match status" value="1"/>
</dbReference>
<evidence type="ECO:0000256" key="3">
    <source>
        <dbReference type="ARBA" id="ARBA00022475"/>
    </source>
</evidence>
<dbReference type="GO" id="GO:0055070">
    <property type="term" value="P:copper ion homeostasis"/>
    <property type="evidence" value="ECO:0007669"/>
    <property type="project" value="TreeGrafter"/>
</dbReference>
<keyword evidence="5 11" id="KW-0479">Metal-binding</keyword>
<feature type="transmembrane region" description="Helical" evidence="11">
    <location>
        <begin position="372"/>
        <end position="391"/>
    </location>
</feature>
<dbReference type="NCBIfam" id="TIGR01494">
    <property type="entry name" value="ATPase_P-type"/>
    <property type="match status" value="1"/>
</dbReference>
<dbReference type="NCBIfam" id="TIGR01525">
    <property type="entry name" value="ATPase-IB_hvy"/>
    <property type="match status" value="1"/>
</dbReference>
<dbReference type="SUPFAM" id="SSF81665">
    <property type="entry name" value="Calcium ATPase, transmembrane domain M"/>
    <property type="match status" value="1"/>
</dbReference>
<keyword evidence="9 11" id="KW-1133">Transmembrane helix</keyword>
<dbReference type="PROSITE" id="PS50846">
    <property type="entry name" value="HMA_2"/>
    <property type="match status" value="1"/>
</dbReference>
<dbReference type="CDD" id="cd02094">
    <property type="entry name" value="P-type_ATPase_Cu-like"/>
    <property type="match status" value="1"/>
</dbReference>
<dbReference type="SFLD" id="SFLDS00003">
    <property type="entry name" value="Haloacid_Dehalogenase"/>
    <property type="match status" value="1"/>
</dbReference>
<dbReference type="GO" id="GO:0016887">
    <property type="term" value="F:ATP hydrolysis activity"/>
    <property type="evidence" value="ECO:0007669"/>
    <property type="project" value="InterPro"/>
</dbReference>
<comment type="subcellular location">
    <subcellularLocation>
        <location evidence="1">Cell membrane</location>
        <topology evidence="1">Multi-pass membrane protein</topology>
    </subcellularLocation>
</comment>
<dbReference type="GO" id="GO:0005524">
    <property type="term" value="F:ATP binding"/>
    <property type="evidence" value="ECO:0007669"/>
    <property type="project" value="UniProtKB-UniRule"/>
</dbReference>
<accession>A0A1F4X3H6</accession>
<gene>
    <name evidence="13" type="ORF">A2619_02105</name>
</gene>
<dbReference type="PRINTS" id="PR00119">
    <property type="entry name" value="CATATPASE"/>
</dbReference>
<evidence type="ECO:0000256" key="10">
    <source>
        <dbReference type="ARBA" id="ARBA00023136"/>
    </source>
</evidence>
<dbReference type="InterPro" id="IPR006121">
    <property type="entry name" value="HMA_dom"/>
</dbReference>
<dbReference type="Pfam" id="PF00122">
    <property type="entry name" value="E1-E2_ATPase"/>
    <property type="match status" value="1"/>
</dbReference>
<dbReference type="SFLD" id="SFLDG00002">
    <property type="entry name" value="C1.7:_P-type_atpase_like"/>
    <property type="match status" value="1"/>
</dbReference>
<organism evidence="13 14">
    <name type="scientific">candidate division WWE3 bacterium RIFOXYD1_FULL_39_9</name>
    <dbReference type="NCBI Taxonomy" id="1802649"/>
    <lineage>
        <taxon>Bacteria</taxon>
        <taxon>Katanobacteria</taxon>
    </lineage>
</organism>
<dbReference type="AlphaFoldDB" id="A0A1F4X3H6"/>
<dbReference type="PROSITE" id="PS01229">
    <property type="entry name" value="COF_2"/>
    <property type="match status" value="1"/>
</dbReference>
<feature type="transmembrane region" description="Helical" evidence="11">
    <location>
        <begin position="102"/>
        <end position="122"/>
    </location>
</feature>
<evidence type="ECO:0000256" key="2">
    <source>
        <dbReference type="ARBA" id="ARBA00006024"/>
    </source>
</evidence>
<evidence type="ECO:0000256" key="7">
    <source>
        <dbReference type="ARBA" id="ARBA00022840"/>
    </source>
</evidence>
<dbReference type="InterPro" id="IPR023298">
    <property type="entry name" value="ATPase_P-typ_TM_dom_sf"/>
</dbReference>
<dbReference type="InterPro" id="IPR018303">
    <property type="entry name" value="ATPase_P-typ_P_site"/>
</dbReference>
<evidence type="ECO:0000256" key="6">
    <source>
        <dbReference type="ARBA" id="ARBA00022741"/>
    </source>
</evidence>
<evidence type="ECO:0000256" key="11">
    <source>
        <dbReference type="RuleBase" id="RU362081"/>
    </source>
</evidence>
<feature type="transmembrane region" description="Helical" evidence="11">
    <location>
        <begin position="727"/>
        <end position="746"/>
    </location>
</feature>
<dbReference type="GO" id="GO:0005507">
    <property type="term" value="F:copper ion binding"/>
    <property type="evidence" value="ECO:0007669"/>
    <property type="project" value="TreeGrafter"/>
</dbReference>
<dbReference type="Gene3D" id="3.30.70.100">
    <property type="match status" value="1"/>
</dbReference>
<evidence type="ECO:0000256" key="8">
    <source>
        <dbReference type="ARBA" id="ARBA00022967"/>
    </source>
</evidence>
<comment type="similarity">
    <text evidence="2 11">Belongs to the cation transport ATPase (P-type) (TC 3.A.3) family. Type IB subfamily.</text>
</comment>
<dbReference type="CDD" id="cd00371">
    <property type="entry name" value="HMA"/>
    <property type="match status" value="1"/>
</dbReference>
<dbReference type="InterPro" id="IPR017969">
    <property type="entry name" value="Heavy-metal-associated_CS"/>
</dbReference>
<dbReference type="InterPro" id="IPR008250">
    <property type="entry name" value="ATPase_P-typ_transduc_dom_A_sf"/>
</dbReference>
<keyword evidence="6 11" id="KW-0547">Nucleotide-binding</keyword>
<keyword evidence="7 11" id="KW-0067">ATP-binding</keyword>
<sequence length="780" mass="84589">MSIIRDSYPIVGMHCAACKVLIEKTVNNSPGVKNAMVNYAAEKLSVEYDDSLTNPESIKESVKSAGSYKLVTNDTPDTQHGGAHHNHAEMLKAEEFKKLERNVLVSGIGTLPFLIMMLWPIFQKAFGWPMVEEILGMISFSGGYELSLANVIQFIIATPILFIAGIEIYKSAITSLRIKSTNMDTLIALGTFTAWSFSSYVTFFPKAFTSVSQRTETYFEAAVFIIFFILMGRLLENRAKRQTNTAVKALLHLQAKNALVIRDGKEIEIPIGDVVVGDIIIVKPGQKIPVDGKLIEGNSSIDESMITGEPIPVEKSVGDSVIGATINKSGSFKFEATKVGSETMLSQIIKMVEDAQASEAPIQKLADKISGIFVPIVIVIASLAFLFWLFAAPKLGLIAADQTPIQFALYIATTVLIIACPCALGLATPTAVMVGTGNAARKGILVKNAEALEIAHKITHIIFDKTGTLTKGYPVVKEFKVYSSEKHSTEFVEQVIFSVEKSSHHPLAEAVIRYMREQNKTSEVLVDRFEDISGFGLKAYADNKMVLIGTHKLLENENVSVSNSVKADADELRKKGHTVSFVSVDNALSAIFSISDTVKEGAREEISKIKSLGIKTLMITGDNKITADAVAREIGVDEVLAEVLPSEKAQKIMELQSQNPNFVIAMVGDGINDAPALAQANVGIAMGTGTDVAIETGDIVLVKGSLAKVYETLDISKKTLRIIKQNLFWAFGYNIIGIPIAGGILYPFLRILLSPIIASAAMAFSSVSVVGNSIRLKYIH</sequence>
<dbReference type="Gene3D" id="3.40.1110.10">
    <property type="entry name" value="Calcium-transporting ATPase, cytoplasmic domain N"/>
    <property type="match status" value="2"/>
</dbReference>
<dbReference type="InterPro" id="IPR023299">
    <property type="entry name" value="ATPase_P-typ_cyto_dom_N"/>
</dbReference>
<dbReference type="PANTHER" id="PTHR43520">
    <property type="entry name" value="ATP7, ISOFORM B"/>
    <property type="match status" value="1"/>
</dbReference>
<proteinExistence type="inferred from homology"/>
<protein>
    <submittedName>
        <fullName evidence="13">Copper-translocating P-type ATPase</fullName>
    </submittedName>
</protein>
<name>A0A1F4X3H6_UNCKA</name>
<reference evidence="13 14" key="1">
    <citation type="journal article" date="2016" name="Nat. Commun.">
        <title>Thousands of microbial genomes shed light on interconnected biogeochemical processes in an aquifer system.</title>
        <authorList>
            <person name="Anantharaman K."/>
            <person name="Brown C.T."/>
            <person name="Hug L.A."/>
            <person name="Sharon I."/>
            <person name="Castelle C.J."/>
            <person name="Probst A.J."/>
            <person name="Thomas B.C."/>
            <person name="Singh A."/>
            <person name="Wilkins M.J."/>
            <person name="Karaoz U."/>
            <person name="Brodie E.L."/>
            <person name="Williams K.H."/>
            <person name="Hubbard S.S."/>
            <person name="Banfield J.F."/>
        </authorList>
    </citation>
    <scope>NUCLEOTIDE SEQUENCE [LARGE SCALE GENOMIC DNA]</scope>
</reference>
<feature type="transmembrane region" description="Helical" evidence="11">
    <location>
        <begin position="752"/>
        <end position="774"/>
    </location>
</feature>
<dbReference type="InterPro" id="IPR059000">
    <property type="entry name" value="ATPase_P-type_domA"/>
</dbReference>
<dbReference type="EMBL" id="MEWG01000050">
    <property type="protein sequence ID" value="OGC76129.1"/>
    <property type="molecule type" value="Genomic_DNA"/>
</dbReference>
<evidence type="ECO:0000313" key="14">
    <source>
        <dbReference type="Proteomes" id="UP000176815"/>
    </source>
</evidence>
<dbReference type="GO" id="GO:0005886">
    <property type="term" value="C:plasma membrane"/>
    <property type="evidence" value="ECO:0007669"/>
    <property type="project" value="UniProtKB-SubCell"/>
</dbReference>
<comment type="caution">
    <text evidence="13">The sequence shown here is derived from an EMBL/GenBank/DDBJ whole genome shotgun (WGS) entry which is preliminary data.</text>
</comment>
<dbReference type="InterPro" id="IPR036412">
    <property type="entry name" value="HAD-like_sf"/>
</dbReference>
<dbReference type="FunFam" id="2.70.150.10:FF:000020">
    <property type="entry name" value="Copper-exporting P-type ATPase A"/>
    <property type="match status" value="1"/>
</dbReference>
<keyword evidence="4 11" id="KW-0812">Transmembrane</keyword>
<dbReference type="SUPFAM" id="SSF55008">
    <property type="entry name" value="HMA, heavy metal-associated domain"/>
    <property type="match status" value="1"/>
</dbReference>
<evidence type="ECO:0000256" key="9">
    <source>
        <dbReference type="ARBA" id="ARBA00022989"/>
    </source>
</evidence>
<evidence type="ECO:0000313" key="13">
    <source>
        <dbReference type="EMBL" id="OGC76129.1"/>
    </source>
</evidence>
<feature type="domain" description="HMA" evidence="12">
    <location>
        <begin position="4"/>
        <end position="70"/>
    </location>
</feature>
<dbReference type="GO" id="GO:0043682">
    <property type="term" value="F:P-type divalent copper transporter activity"/>
    <property type="evidence" value="ECO:0007669"/>
    <property type="project" value="TreeGrafter"/>
</dbReference>